<reference evidence="1" key="1">
    <citation type="journal article" date="2016" name="Nat. Genet.">
        <title>A high-quality carrot genome assembly provides new insights into carotenoid accumulation and asterid genome evolution.</title>
        <authorList>
            <person name="Iorizzo M."/>
            <person name="Ellison S."/>
            <person name="Senalik D."/>
            <person name="Zeng P."/>
            <person name="Satapoomin P."/>
            <person name="Huang J."/>
            <person name="Bowman M."/>
            <person name="Iovene M."/>
            <person name="Sanseverino W."/>
            <person name="Cavagnaro P."/>
            <person name="Yildiz M."/>
            <person name="Macko-Podgorni A."/>
            <person name="Moranska E."/>
            <person name="Grzebelus E."/>
            <person name="Grzebelus D."/>
            <person name="Ashrafi H."/>
            <person name="Zheng Z."/>
            <person name="Cheng S."/>
            <person name="Spooner D."/>
            <person name="Van Deynze A."/>
            <person name="Simon P."/>
        </authorList>
    </citation>
    <scope>NUCLEOTIDE SEQUENCE</scope>
    <source>
        <tissue evidence="1">Leaf</tissue>
    </source>
</reference>
<keyword evidence="2" id="KW-1185">Reference proteome</keyword>
<protein>
    <recommendedName>
        <fullName evidence="3">F-box domain-containing protein</fullName>
    </recommendedName>
</protein>
<dbReference type="Proteomes" id="UP000077755">
    <property type="component" value="Chromosome 6"/>
</dbReference>
<evidence type="ECO:0008006" key="3">
    <source>
        <dbReference type="Google" id="ProtNLM"/>
    </source>
</evidence>
<gene>
    <name evidence="1" type="ORF">DCAR_0625653</name>
</gene>
<dbReference type="EMBL" id="CP093348">
    <property type="protein sequence ID" value="WOH06230.1"/>
    <property type="molecule type" value="Genomic_DNA"/>
</dbReference>
<accession>A0AAF1B4U4</accession>
<proteinExistence type="predicted"/>
<name>A0AAF1B4U4_DAUCS</name>
<evidence type="ECO:0000313" key="1">
    <source>
        <dbReference type="EMBL" id="WOH06230.1"/>
    </source>
</evidence>
<dbReference type="InterPro" id="IPR036047">
    <property type="entry name" value="F-box-like_dom_sf"/>
</dbReference>
<evidence type="ECO:0000313" key="2">
    <source>
        <dbReference type="Proteomes" id="UP000077755"/>
    </source>
</evidence>
<sequence length="262" mass="30286">MAVLPDELWRRILEIGALENTPNLLNYRDFCSLSISCRTLNRLSSEDSYWSSFLASDFPQYPVPHSSAKSLYKLCFKRDKEKKVLAHKRAVLRMESRIAEHSRRISELESLLGKEVMRLKAAASELSNLRNVKQASVALNVWQPEIVRGRQKQIIEQCTVNVKSRISALDMEVKLCKQQIATFDKAHRDETSRLHAAKELLASLTYHPLRDCNLPSSSSCSRADECNSRKKKMKTNINIFGFIFNCLKQWHRDIRQIVEDVY</sequence>
<dbReference type="SUPFAM" id="SSF81383">
    <property type="entry name" value="F-box domain"/>
    <property type="match status" value="1"/>
</dbReference>
<dbReference type="AlphaFoldDB" id="A0AAF1B4U4"/>
<reference evidence="1" key="2">
    <citation type="submission" date="2022-03" db="EMBL/GenBank/DDBJ databases">
        <title>Draft title - Genomic analysis of global carrot germplasm unveils the trajectory of domestication and the origin of high carotenoid orange carrot.</title>
        <authorList>
            <person name="Iorizzo M."/>
            <person name="Ellison S."/>
            <person name="Senalik D."/>
            <person name="Macko-Podgorni A."/>
            <person name="Grzebelus D."/>
            <person name="Bostan H."/>
            <person name="Rolling W."/>
            <person name="Curaba J."/>
            <person name="Simon P."/>
        </authorList>
    </citation>
    <scope>NUCLEOTIDE SEQUENCE</scope>
    <source>
        <tissue evidence="1">Leaf</tissue>
    </source>
</reference>
<organism evidence="1 2">
    <name type="scientific">Daucus carota subsp. sativus</name>
    <name type="common">Carrot</name>
    <dbReference type="NCBI Taxonomy" id="79200"/>
    <lineage>
        <taxon>Eukaryota</taxon>
        <taxon>Viridiplantae</taxon>
        <taxon>Streptophyta</taxon>
        <taxon>Embryophyta</taxon>
        <taxon>Tracheophyta</taxon>
        <taxon>Spermatophyta</taxon>
        <taxon>Magnoliopsida</taxon>
        <taxon>eudicotyledons</taxon>
        <taxon>Gunneridae</taxon>
        <taxon>Pentapetalae</taxon>
        <taxon>asterids</taxon>
        <taxon>campanulids</taxon>
        <taxon>Apiales</taxon>
        <taxon>Apiaceae</taxon>
        <taxon>Apioideae</taxon>
        <taxon>Scandiceae</taxon>
        <taxon>Daucinae</taxon>
        <taxon>Daucus</taxon>
        <taxon>Daucus sect. Daucus</taxon>
    </lineage>
</organism>